<gene>
    <name evidence="5" type="ORF">CWI37_0079p0020</name>
    <name evidence="6" type="ORF">CWI38_0111p0020</name>
</gene>
<dbReference type="Pfam" id="PF01813">
    <property type="entry name" value="ATP-synt_D"/>
    <property type="match status" value="1"/>
</dbReference>
<dbReference type="VEuPathDB" id="MicrosporidiaDB:CWI38_0111p0020"/>
<evidence type="ECO:0000256" key="3">
    <source>
        <dbReference type="ARBA" id="ARBA00023065"/>
    </source>
</evidence>
<dbReference type="STRING" id="1176355.A0A4Q9M0P1"/>
<evidence type="ECO:0000256" key="4">
    <source>
        <dbReference type="SAM" id="Coils"/>
    </source>
</evidence>
<evidence type="ECO:0000313" key="6">
    <source>
        <dbReference type="EMBL" id="TBU20210.1"/>
    </source>
</evidence>
<keyword evidence="7" id="KW-1185">Reference proteome</keyword>
<keyword evidence="3" id="KW-0406">Ion transport</keyword>
<reference evidence="7 8" key="1">
    <citation type="submission" date="2017-12" db="EMBL/GenBank/DDBJ databases">
        <authorList>
            <person name="Pombert J.-F."/>
            <person name="Haag K.L."/>
            <person name="Ebert D."/>
        </authorList>
    </citation>
    <scope>NUCLEOTIDE SEQUENCE [LARGE SCALE GENOMIC DNA]</scope>
    <source>
        <strain evidence="5">FI-OER-3-3</strain>
        <strain evidence="6">IL-G-3</strain>
    </source>
</reference>
<evidence type="ECO:0000313" key="7">
    <source>
        <dbReference type="Proteomes" id="UP000292282"/>
    </source>
</evidence>
<feature type="coiled-coil region" evidence="4">
    <location>
        <begin position="37"/>
        <end position="64"/>
    </location>
</feature>
<dbReference type="Gene3D" id="1.10.287.3240">
    <property type="match status" value="1"/>
</dbReference>
<dbReference type="Proteomes" id="UP000292362">
    <property type="component" value="Unassembled WGS sequence"/>
</dbReference>
<dbReference type="Proteomes" id="UP000292282">
    <property type="component" value="Unassembled WGS sequence"/>
</dbReference>
<evidence type="ECO:0000256" key="2">
    <source>
        <dbReference type="ARBA" id="ARBA00022448"/>
    </source>
</evidence>
<accession>A0A4Q9M0P1</accession>
<organism evidence="6 7">
    <name type="scientific">Hamiltosporidium tvaerminnensis</name>
    <dbReference type="NCBI Taxonomy" id="1176355"/>
    <lineage>
        <taxon>Eukaryota</taxon>
        <taxon>Fungi</taxon>
        <taxon>Fungi incertae sedis</taxon>
        <taxon>Microsporidia</taxon>
        <taxon>Dubosqiidae</taxon>
        <taxon>Hamiltosporidium</taxon>
    </lineage>
</organism>
<protein>
    <submittedName>
        <fullName evidence="6">Subunit D of V-type proton ATPase</fullName>
    </submittedName>
</protein>
<dbReference type="GO" id="GO:0046961">
    <property type="term" value="F:proton-transporting ATPase activity, rotational mechanism"/>
    <property type="evidence" value="ECO:0007669"/>
    <property type="project" value="InterPro"/>
</dbReference>
<dbReference type="AlphaFoldDB" id="A0A4Q9M0P1"/>
<dbReference type="OrthoDB" id="7676488at2759"/>
<dbReference type="EMBL" id="PITJ01000079">
    <property type="protein sequence ID" value="TBU04855.1"/>
    <property type="molecule type" value="Genomic_DNA"/>
</dbReference>
<dbReference type="PANTHER" id="PTHR11671">
    <property type="entry name" value="V-TYPE ATP SYNTHASE SUBUNIT D"/>
    <property type="match status" value="1"/>
</dbReference>
<evidence type="ECO:0000256" key="1">
    <source>
        <dbReference type="ARBA" id="ARBA00005850"/>
    </source>
</evidence>
<sequence>MACDQRFQIFATRMNLVITMTRLKSAERGHMLLKRKSDALQKRYREIQLQLEEERKKVSKMFRQAYISISEAEFHGGNFKMFIHECKKVPINVQVSIDQVSGVTLPSFTINELSLRPLIFLDTCGKSLNKCRQNFISVFKLLIEVATLQNSFKILNEVLKSTNRRVNALEFLLIPKLNNTISYINAELDEHDREEFFRLKTIQKLKK</sequence>
<keyword evidence="4" id="KW-0175">Coiled coil</keyword>
<evidence type="ECO:0000313" key="5">
    <source>
        <dbReference type="EMBL" id="TBU04855.1"/>
    </source>
</evidence>
<dbReference type="EMBL" id="PITK01000111">
    <property type="protein sequence ID" value="TBU20210.1"/>
    <property type="molecule type" value="Genomic_DNA"/>
</dbReference>
<dbReference type="InterPro" id="IPR002699">
    <property type="entry name" value="V_ATPase_D"/>
</dbReference>
<keyword evidence="2" id="KW-0813">Transport</keyword>
<comment type="similarity">
    <text evidence="1">Belongs to the V-ATPase D subunit family.</text>
</comment>
<proteinExistence type="inferred from homology"/>
<name>A0A4Q9M0P1_9MICR</name>
<comment type="caution">
    <text evidence="6">The sequence shown here is derived from an EMBL/GenBank/DDBJ whole genome shotgun (WGS) entry which is preliminary data.</text>
</comment>
<evidence type="ECO:0000313" key="8">
    <source>
        <dbReference type="Proteomes" id="UP000292362"/>
    </source>
</evidence>
<dbReference type="VEuPathDB" id="MicrosporidiaDB:CWI37_0079p0020"/>
<dbReference type="NCBIfam" id="TIGR00309">
    <property type="entry name" value="V_ATPase_subD"/>
    <property type="match status" value="1"/>
</dbReference>